<dbReference type="Pfam" id="PF13921">
    <property type="entry name" value="Myb_DNA-bind_6"/>
    <property type="match status" value="1"/>
</dbReference>
<evidence type="ECO:0000313" key="10">
    <source>
        <dbReference type="Proteomes" id="UP001188597"/>
    </source>
</evidence>
<dbReference type="GO" id="GO:0003677">
    <property type="term" value="F:DNA binding"/>
    <property type="evidence" value="ECO:0007669"/>
    <property type="project" value="UniProtKB-KW"/>
</dbReference>
<evidence type="ECO:0000256" key="2">
    <source>
        <dbReference type="ARBA" id="ARBA00022737"/>
    </source>
</evidence>
<dbReference type="InterPro" id="IPR017930">
    <property type="entry name" value="Myb_dom"/>
</dbReference>
<dbReference type="EMBL" id="JAVXUP010001228">
    <property type="protein sequence ID" value="KAK3014352.1"/>
    <property type="molecule type" value="Genomic_DNA"/>
</dbReference>
<keyword evidence="5" id="KW-0804">Transcription</keyword>
<keyword evidence="6" id="KW-0539">Nucleus</keyword>
<comment type="caution">
    <text evidence="9">The sequence shown here is derived from an EMBL/GenBank/DDBJ whole genome shotgun (WGS) entry which is preliminary data.</text>
</comment>
<sequence>MRGPQSVKKIAWSTEEDQKLIHYIRNHGIWTWSEMAKYAGSHNLSMTPSYTVHVFISFHYPCFPGLSRSGKSCRLRWVNYLNPHVKRGNITMEEEKIISRMRKMLGNRWSVIAARLPGRIDNELKNY</sequence>
<keyword evidence="3" id="KW-0805">Transcription regulation</keyword>
<dbReference type="Gene3D" id="1.10.10.60">
    <property type="entry name" value="Homeodomain-like"/>
    <property type="match status" value="2"/>
</dbReference>
<keyword evidence="2" id="KW-0677">Repeat</keyword>
<dbReference type="SUPFAM" id="SSF46689">
    <property type="entry name" value="Homeodomain-like"/>
    <property type="match status" value="1"/>
</dbReference>
<keyword evidence="10" id="KW-1185">Reference proteome</keyword>
<dbReference type="AlphaFoldDB" id="A0AA88VSV5"/>
<feature type="domain" description="HTH myb-type" evidence="8">
    <location>
        <begin position="82"/>
        <end position="127"/>
    </location>
</feature>
<dbReference type="Proteomes" id="UP001188597">
    <property type="component" value="Unassembled WGS sequence"/>
</dbReference>
<evidence type="ECO:0000313" key="9">
    <source>
        <dbReference type="EMBL" id="KAK3014352.1"/>
    </source>
</evidence>
<evidence type="ECO:0000256" key="1">
    <source>
        <dbReference type="ARBA" id="ARBA00004123"/>
    </source>
</evidence>
<dbReference type="PROSITE" id="PS50090">
    <property type="entry name" value="MYB_LIKE"/>
    <property type="match status" value="2"/>
</dbReference>
<evidence type="ECO:0000256" key="3">
    <source>
        <dbReference type="ARBA" id="ARBA00023015"/>
    </source>
</evidence>
<proteinExistence type="predicted"/>
<dbReference type="PANTHER" id="PTHR47997:SF28">
    <property type="entry name" value="TRANSCRIPTION FACTOR MYB15-LIKE"/>
    <property type="match status" value="1"/>
</dbReference>
<dbReference type="InterPro" id="IPR001005">
    <property type="entry name" value="SANT/Myb"/>
</dbReference>
<gene>
    <name evidence="9" type="ORF">RJ639_009074</name>
</gene>
<keyword evidence="4" id="KW-0238">DNA-binding</keyword>
<dbReference type="CDD" id="cd00167">
    <property type="entry name" value="SANT"/>
    <property type="match status" value="2"/>
</dbReference>
<dbReference type="GO" id="GO:0005634">
    <property type="term" value="C:nucleus"/>
    <property type="evidence" value="ECO:0007669"/>
    <property type="project" value="UniProtKB-SubCell"/>
</dbReference>
<dbReference type="InterPro" id="IPR009057">
    <property type="entry name" value="Homeodomain-like_sf"/>
</dbReference>
<name>A0AA88VSV5_9ASTE</name>
<comment type="subcellular location">
    <subcellularLocation>
        <location evidence="1">Nucleus</location>
    </subcellularLocation>
</comment>
<dbReference type="SMART" id="SM00717">
    <property type="entry name" value="SANT"/>
    <property type="match status" value="2"/>
</dbReference>
<evidence type="ECO:0000259" key="8">
    <source>
        <dbReference type="PROSITE" id="PS51294"/>
    </source>
</evidence>
<protein>
    <submittedName>
        <fullName evidence="9">Uncharacterized protein</fullName>
    </submittedName>
</protein>
<accession>A0AA88VSV5</accession>
<evidence type="ECO:0000256" key="6">
    <source>
        <dbReference type="ARBA" id="ARBA00023242"/>
    </source>
</evidence>
<feature type="domain" description="Myb-like" evidence="7">
    <location>
        <begin position="82"/>
        <end position="127"/>
    </location>
</feature>
<feature type="domain" description="Myb-like" evidence="7">
    <location>
        <begin position="4"/>
        <end position="81"/>
    </location>
</feature>
<evidence type="ECO:0000259" key="7">
    <source>
        <dbReference type="PROSITE" id="PS50090"/>
    </source>
</evidence>
<dbReference type="PROSITE" id="PS51294">
    <property type="entry name" value="HTH_MYB"/>
    <property type="match status" value="1"/>
</dbReference>
<evidence type="ECO:0000256" key="4">
    <source>
        <dbReference type="ARBA" id="ARBA00023125"/>
    </source>
</evidence>
<evidence type="ECO:0000256" key="5">
    <source>
        <dbReference type="ARBA" id="ARBA00023163"/>
    </source>
</evidence>
<reference evidence="9" key="1">
    <citation type="submission" date="2022-12" db="EMBL/GenBank/DDBJ databases">
        <title>Draft genome assemblies for two species of Escallonia (Escalloniales).</title>
        <authorList>
            <person name="Chanderbali A."/>
            <person name="Dervinis C."/>
            <person name="Anghel I."/>
            <person name="Soltis D."/>
            <person name="Soltis P."/>
            <person name="Zapata F."/>
        </authorList>
    </citation>
    <scope>NUCLEOTIDE SEQUENCE</scope>
    <source>
        <strain evidence="9">UCBG64.0493</strain>
        <tissue evidence="9">Leaf</tissue>
    </source>
</reference>
<organism evidence="9 10">
    <name type="scientific">Escallonia herrerae</name>
    <dbReference type="NCBI Taxonomy" id="1293975"/>
    <lineage>
        <taxon>Eukaryota</taxon>
        <taxon>Viridiplantae</taxon>
        <taxon>Streptophyta</taxon>
        <taxon>Embryophyta</taxon>
        <taxon>Tracheophyta</taxon>
        <taxon>Spermatophyta</taxon>
        <taxon>Magnoliopsida</taxon>
        <taxon>eudicotyledons</taxon>
        <taxon>Gunneridae</taxon>
        <taxon>Pentapetalae</taxon>
        <taxon>asterids</taxon>
        <taxon>campanulids</taxon>
        <taxon>Escalloniales</taxon>
        <taxon>Escalloniaceae</taxon>
        <taxon>Escallonia</taxon>
    </lineage>
</organism>
<dbReference type="PANTHER" id="PTHR47997">
    <property type="entry name" value="MYB DOMAIN PROTEIN 55"/>
    <property type="match status" value="1"/>
</dbReference>
<dbReference type="InterPro" id="IPR051953">
    <property type="entry name" value="Plant_SW-associated_TFs"/>
</dbReference>